<dbReference type="AlphaFoldDB" id="A0A6A6EZC3"/>
<accession>A0A6A6EZC3</accession>
<name>A0A6A6EZC3_9PEZI</name>
<feature type="compositionally biased region" description="Acidic residues" evidence="1">
    <location>
        <begin position="464"/>
        <end position="476"/>
    </location>
</feature>
<protein>
    <submittedName>
        <fullName evidence="2">Uncharacterized protein</fullName>
    </submittedName>
</protein>
<keyword evidence="3" id="KW-1185">Reference proteome</keyword>
<evidence type="ECO:0000313" key="3">
    <source>
        <dbReference type="Proteomes" id="UP000799539"/>
    </source>
</evidence>
<dbReference type="Proteomes" id="UP000799539">
    <property type="component" value="Unassembled WGS sequence"/>
</dbReference>
<feature type="compositionally biased region" description="Basic and acidic residues" evidence="1">
    <location>
        <begin position="39"/>
        <end position="48"/>
    </location>
</feature>
<evidence type="ECO:0000256" key="1">
    <source>
        <dbReference type="SAM" id="MobiDB-lite"/>
    </source>
</evidence>
<proteinExistence type="predicted"/>
<dbReference type="EMBL" id="ML992720">
    <property type="protein sequence ID" value="KAF2206454.1"/>
    <property type="molecule type" value="Genomic_DNA"/>
</dbReference>
<gene>
    <name evidence="2" type="ORF">CERZMDRAFT_103357</name>
</gene>
<reference evidence="2" key="1">
    <citation type="journal article" date="2020" name="Stud. Mycol.">
        <title>101 Dothideomycetes genomes: a test case for predicting lifestyles and emergence of pathogens.</title>
        <authorList>
            <person name="Haridas S."/>
            <person name="Albert R."/>
            <person name="Binder M."/>
            <person name="Bloem J."/>
            <person name="Labutti K."/>
            <person name="Salamov A."/>
            <person name="Andreopoulos B."/>
            <person name="Baker S."/>
            <person name="Barry K."/>
            <person name="Bills G."/>
            <person name="Bluhm B."/>
            <person name="Cannon C."/>
            <person name="Castanera R."/>
            <person name="Culley D."/>
            <person name="Daum C."/>
            <person name="Ezra D."/>
            <person name="Gonzalez J."/>
            <person name="Henrissat B."/>
            <person name="Kuo A."/>
            <person name="Liang C."/>
            <person name="Lipzen A."/>
            <person name="Lutzoni F."/>
            <person name="Magnuson J."/>
            <person name="Mondo S."/>
            <person name="Nolan M."/>
            <person name="Ohm R."/>
            <person name="Pangilinan J."/>
            <person name="Park H.-J."/>
            <person name="Ramirez L."/>
            <person name="Alfaro M."/>
            <person name="Sun H."/>
            <person name="Tritt A."/>
            <person name="Yoshinaga Y."/>
            <person name="Zwiers L.-H."/>
            <person name="Turgeon B."/>
            <person name="Goodwin S."/>
            <person name="Spatafora J."/>
            <person name="Crous P."/>
            <person name="Grigoriev I."/>
        </authorList>
    </citation>
    <scope>NUCLEOTIDE SEQUENCE</scope>
    <source>
        <strain evidence="2">SCOH1-5</strain>
    </source>
</reference>
<feature type="region of interest" description="Disordered" evidence="1">
    <location>
        <begin position="1"/>
        <end position="56"/>
    </location>
</feature>
<organism evidence="2 3">
    <name type="scientific">Cercospora zeae-maydis SCOH1-5</name>
    <dbReference type="NCBI Taxonomy" id="717836"/>
    <lineage>
        <taxon>Eukaryota</taxon>
        <taxon>Fungi</taxon>
        <taxon>Dikarya</taxon>
        <taxon>Ascomycota</taxon>
        <taxon>Pezizomycotina</taxon>
        <taxon>Dothideomycetes</taxon>
        <taxon>Dothideomycetidae</taxon>
        <taxon>Mycosphaerellales</taxon>
        <taxon>Mycosphaerellaceae</taxon>
        <taxon>Cercospora</taxon>
    </lineage>
</organism>
<feature type="region of interest" description="Disordered" evidence="1">
    <location>
        <begin position="443"/>
        <end position="484"/>
    </location>
</feature>
<dbReference type="OrthoDB" id="3646116at2759"/>
<sequence length="484" mass="55848">MPPLQGRGRLPRAASARRDNFNANRQGGTPDLFVNTSLEDGRDRRDVRAPPQMAPRLTREQVAEIERYEDAVEEYTLAMEERAQQEAADKPKQDKIDKIDDARREHHMHERPLLTTFTSAVQHWQKETPDDAAQFMEHYREANLASTEPVRVYDMMSWYPNPPAPVSKAIEALQAFYHRQVSFDYEIQLLEEKLARASWPMHGLHAEVYHAYRHDRLAAKQDGKEFQAFGFDKKHLDLTKFEENLEKLTEVDAPGVEARRVLSIRANFRVRRTLLEGTSPGATHHDGRRPRYDPSNAVKFRHSAEWALIQWAKEAAYVTTYILLPKYTGKVAPDVLDLLNSTEIEIREYITKIDVIGLCELNGVLWATFSNSFDALRRHLADMERNGADTAAQRRFAEMKKDIRQMMLTFEQFEAKHGRGLLHNHWRYLQNLTHKLLETAAPPAPWTDADDAEYLARSGHPDDGWADSSDDEEEQLEIPSQQEA</sequence>
<evidence type="ECO:0000313" key="2">
    <source>
        <dbReference type="EMBL" id="KAF2206454.1"/>
    </source>
</evidence>